<dbReference type="Proteomes" id="UP001597106">
    <property type="component" value="Unassembled WGS sequence"/>
</dbReference>
<evidence type="ECO:0000313" key="2">
    <source>
        <dbReference type="Proteomes" id="UP001597106"/>
    </source>
</evidence>
<comment type="caution">
    <text evidence="1">The sequence shown here is derived from an EMBL/GenBank/DDBJ whole genome shotgun (WGS) entry which is preliminary data.</text>
</comment>
<accession>A0ABW3GGL3</accession>
<gene>
    <name evidence="1" type="ORF">ACFQ1T_08320</name>
</gene>
<keyword evidence="2" id="KW-1185">Reference proteome</keyword>
<protein>
    <recommendedName>
        <fullName evidence="3">DUF4194 domain-containing protein</fullName>
    </recommendedName>
</protein>
<name>A0ABW3GGL3_9PROT</name>
<reference evidence="2" key="1">
    <citation type="journal article" date="2019" name="Int. J. Syst. Evol. Microbiol.">
        <title>The Global Catalogue of Microorganisms (GCM) 10K type strain sequencing project: providing services to taxonomists for standard genome sequencing and annotation.</title>
        <authorList>
            <consortium name="The Broad Institute Genomics Platform"/>
            <consortium name="The Broad Institute Genome Sequencing Center for Infectious Disease"/>
            <person name="Wu L."/>
            <person name="Ma J."/>
        </authorList>
    </citation>
    <scope>NUCLEOTIDE SEQUENCE [LARGE SCALE GENOMIC DNA]</scope>
    <source>
        <strain evidence="2">CCUG 59685</strain>
    </source>
</reference>
<evidence type="ECO:0000313" key="1">
    <source>
        <dbReference type="EMBL" id="MFD0929781.1"/>
    </source>
</evidence>
<proteinExistence type="predicted"/>
<dbReference type="EMBL" id="JBHTJW010000002">
    <property type="protein sequence ID" value="MFD0929781.1"/>
    <property type="molecule type" value="Genomic_DNA"/>
</dbReference>
<organism evidence="1 2">
    <name type="scientific">Methylophilus glucosoxydans</name>
    <dbReference type="NCBI Taxonomy" id="752553"/>
    <lineage>
        <taxon>Bacteria</taxon>
        <taxon>Pseudomonadati</taxon>
        <taxon>Pseudomonadota</taxon>
        <taxon>Betaproteobacteria</taxon>
        <taxon>Nitrosomonadales</taxon>
        <taxon>Methylophilaceae</taxon>
        <taxon>Methylophilus</taxon>
    </lineage>
</organism>
<evidence type="ECO:0008006" key="3">
    <source>
        <dbReference type="Google" id="ProtNLM"/>
    </source>
</evidence>
<dbReference type="RefSeq" id="WP_379075613.1">
    <property type="nucleotide sequence ID" value="NZ_JBHTJW010000002.1"/>
</dbReference>
<sequence length="219" mass="24293">MQQTSEQLAARLIAHRYLPRSDEVIRRVLFDLDFRVSLENNLKACGLRLLDNPYASHVAVGLHQDAERAVMDDGQQWLSNNIGLPKDTLALTVVLWALIILPKRERQLGREAALESQGELFGTLVKAEPSEELSRGIPENVLLEDFGKLLGGKGRISNFALPQLSRLGLIERRNKIIYEGPLLDLVFDYAEMAPRIIQGALGDLIREQSQSAGAGQATS</sequence>